<evidence type="ECO:0000256" key="1">
    <source>
        <dbReference type="SAM" id="MobiDB-lite"/>
    </source>
</evidence>
<dbReference type="InterPro" id="IPR036322">
    <property type="entry name" value="WD40_repeat_dom_sf"/>
</dbReference>
<dbReference type="Gene3D" id="2.130.10.10">
    <property type="entry name" value="YVTN repeat-like/Quinoprotein amine dehydrogenase"/>
    <property type="match status" value="1"/>
</dbReference>
<dbReference type="Proteomes" id="UP000717585">
    <property type="component" value="Unassembled WGS sequence"/>
</dbReference>
<evidence type="ECO:0008006" key="6">
    <source>
        <dbReference type="Google" id="ProtNLM"/>
    </source>
</evidence>
<dbReference type="InterPro" id="IPR040382">
    <property type="entry name" value="NOL10/Enp2"/>
</dbReference>
<dbReference type="OrthoDB" id="273340at2759"/>
<feature type="region of interest" description="Disordered" evidence="1">
    <location>
        <begin position="459"/>
        <end position="517"/>
    </location>
</feature>
<feature type="compositionally biased region" description="Acidic residues" evidence="1">
    <location>
        <begin position="507"/>
        <end position="517"/>
    </location>
</feature>
<evidence type="ECO:0000313" key="5">
    <source>
        <dbReference type="Proteomes" id="UP000717585"/>
    </source>
</evidence>
<sequence length="517" mass="58363">MQARKIHWNNVSIYDLAVQKKGRTKQTTKTSGKAPAVAPTENNDLIQDFNFPVSCSKIQITGDKQFVIGTGMYKPQIRYFDLYNMTMKHYQITDYETIDFRLVSDDWSKIVTLYRDRYIDFHVKTQCLHRLRIPREGRCLDLIKPTASLYAGSSANSIYKMNLDRGQFDTEIVLDGDGVNCLAHATHLPLLVAAVDDGTVACVDTRLNQVVATKEVGQDVLRRGVTANHGIIGCSSVTVREGRNEIAVGTSEGQVLVYDLRASKNGPLAMADHRRDLPIHTVRYRTNGDLTSVVSSDKTQVRVWKLENDLKVHAAIIPADTTINSFEIFPDSGLIFTPMDREDMGVYYIPDLGPVPEWCPALEATLEEMDKAADKDQSYDGMTFVTAKDLTNLGLKDVLTEDMLKPTMGGFYVETRLYKGALAAINPLTDDMLAQRQSEKRVKGLRDRILVRETKEVQVQKKKHETEEDVEARRSRMAELLAGFSSDSEDDEQMPVKRKAVEREEKSEEEYSEEDDE</sequence>
<organism evidence="4 5">
    <name type="scientific">Carpediemonas membranifera</name>
    <dbReference type="NCBI Taxonomy" id="201153"/>
    <lineage>
        <taxon>Eukaryota</taxon>
        <taxon>Metamonada</taxon>
        <taxon>Carpediemonas-like organisms</taxon>
        <taxon>Carpediemonas</taxon>
    </lineage>
</organism>
<dbReference type="PANTHER" id="PTHR14927">
    <property type="entry name" value="NUCLEOLAR PROTEIN 10"/>
    <property type="match status" value="1"/>
</dbReference>
<evidence type="ECO:0000313" key="4">
    <source>
        <dbReference type="EMBL" id="KAG9396053.1"/>
    </source>
</evidence>
<dbReference type="Pfam" id="PF23098">
    <property type="entry name" value="Beta-prop_NOL10_N"/>
    <property type="match status" value="1"/>
</dbReference>
<dbReference type="Pfam" id="PF23097">
    <property type="entry name" value="NOL10_2nd"/>
    <property type="match status" value="1"/>
</dbReference>
<dbReference type="GO" id="GO:0032040">
    <property type="term" value="C:small-subunit processome"/>
    <property type="evidence" value="ECO:0007669"/>
    <property type="project" value="TreeGrafter"/>
</dbReference>
<dbReference type="SUPFAM" id="SSF50978">
    <property type="entry name" value="WD40 repeat-like"/>
    <property type="match status" value="1"/>
</dbReference>
<dbReference type="PANTHER" id="PTHR14927:SF0">
    <property type="entry name" value="NUCLEOLAR PROTEIN 10"/>
    <property type="match status" value="1"/>
</dbReference>
<dbReference type="EMBL" id="JAHDYR010000007">
    <property type="protein sequence ID" value="KAG9396053.1"/>
    <property type="molecule type" value="Genomic_DNA"/>
</dbReference>
<evidence type="ECO:0000259" key="3">
    <source>
        <dbReference type="Pfam" id="PF23098"/>
    </source>
</evidence>
<dbReference type="InterPro" id="IPR056551">
    <property type="entry name" value="Beta-prop_NOL10_N"/>
</dbReference>
<comment type="caution">
    <text evidence="4">The sequence shown here is derived from an EMBL/GenBank/DDBJ whole genome shotgun (WGS) entry which is preliminary data.</text>
</comment>
<dbReference type="AlphaFoldDB" id="A0A8J6E3K7"/>
<dbReference type="InterPro" id="IPR056550">
    <property type="entry name" value="NOL10_2nd"/>
</dbReference>
<gene>
    <name evidence="4" type="ORF">J8273_2405</name>
</gene>
<feature type="domain" description="Nucleolar protein 10-like N-terminal" evidence="3">
    <location>
        <begin position="9"/>
        <end position="371"/>
    </location>
</feature>
<keyword evidence="5" id="KW-1185">Reference proteome</keyword>
<name>A0A8J6E3K7_9EUKA</name>
<feature type="domain" description="Nucleolar protein 10-like second" evidence="2">
    <location>
        <begin position="379"/>
        <end position="424"/>
    </location>
</feature>
<proteinExistence type="predicted"/>
<evidence type="ECO:0000259" key="2">
    <source>
        <dbReference type="Pfam" id="PF23097"/>
    </source>
</evidence>
<dbReference type="GO" id="GO:0000462">
    <property type="term" value="P:maturation of SSU-rRNA from tricistronic rRNA transcript (SSU-rRNA, 5.8S rRNA, LSU-rRNA)"/>
    <property type="evidence" value="ECO:0007669"/>
    <property type="project" value="TreeGrafter"/>
</dbReference>
<dbReference type="InterPro" id="IPR015943">
    <property type="entry name" value="WD40/YVTN_repeat-like_dom_sf"/>
</dbReference>
<protein>
    <recommendedName>
        <fullName evidence="6">Nucleolar protein 10</fullName>
    </recommendedName>
</protein>
<dbReference type="GO" id="GO:0030686">
    <property type="term" value="C:90S preribosome"/>
    <property type="evidence" value="ECO:0007669"/>
    <property type="project" value="TreeGrafter"/>
</dbReference>
<reference evidence="4" key="1">
    <citation type="submission" date="2021-05" db="EMBL/GenBank/DDBJ databases">
        <title>A free-living protist that lacks canonical eukaryotic 1 DNA replication and segregation systems.</title>
        <authorList>
            <person name="Salas-Leiva D.E."/>
            <person name="Tromer E.C."/>
            <person name="Curtis B.A."/>
            <person name="Jerlstrom-Hultqvist J."/>
            <person name="Kolisko M."/>
            <person name="Yi Z."/>
            <person name="Salas-Leiva J.S."/>
            <person name="Gallot-Lavallee L."/>
            <person name="Kops G.J.P.L."/>
            <person name="Archibald J.M."/>
            <person name="Simpson A.G.B."/>
            <person name="Roger A.J."/>
        </authorList>
    </citation>
    <scope>NUCLEOTIDE SEQUENCE</scope>
    <source>
        <strain evidence="4">BICM</strain>
    </source>
</reference>
<accession>A0A8J6E3K7</accession>